<dbReference type="GO" id="GO:0005524">
    <property type="term" value="F:ATP binding"/>
    <property type="evidence" value="ECO:0007669"/>
    <property type="project" value="UniProtKB-UniRule"/>
</dbReference>
<keyword evidence="9 13" id="KW-0067">ATP-binding</keyword>
<evidence type="ECO:0000256" key="4">
    <source>
        <dbReference type="ARBA" id="ARBA00022553"/>
    </source>
</evidence>
<evidence type="ECO:0000256" key="10">
    <source>
        <dbReference type="ARBA" id="ARBA00022989"/>
    </source>
</evidence>
<dbReference type="AlphaFoldDB" id="A0A0R1U0J1"/>
<protein>
    <recommendedName>
        <fullName evidence="13">Sensor histidine kinase</fullName>
        <ecNumber evidence="13">2.7.13.3</ecNumber>
    </recommendedName>
</protein>
<dbReference type="RefSeq" id="WP_054650301.1">
    <property type="nucleotide sequence ID" value="NZ_AZFJ01000037.1"/>
</dbReference>
<feature type="domain" description="Histidine kinase" evidence="15">
    <location>
        <begin position="154"/>
        <end position="352"/>
    </location>
</feature>
<dbReference type="InterPro" id="IPR017202">
    <property type="entry name" value="LiaS/VraS"/>
</dbReference>
<evidence type="ECO:0000313" key="17">
    <source>
        <dbReference type="Proteomes" id="UP000051922"/>
    </source>
</evidence>
<dbReference type="InterPro" id="IPR050482">
    <property type="entry name" value="Sensor_HK_TwoCompSys"/>
</dbReference>
<dbReference type="SMART" id="SM00387">
    <property type="entry name" value="HATPase_c"/>
    <property type="match status" value="1"/>
</dbReference>
<comment type="catalytic activity">
    <reaction evidence="1 13">
        <text>ATP + protein L-histidine = ADP + protein N-phospho-L-histidine.</text>
        <dbReference type="EC" id="2.7.13.3"/>
    </reaction>
</comment>
<sequence length="358" mass="39482">MTKKGYACILGAITLLMFLLEVILIWMVVVGHKLTYVWRLLTYSIGGIPVAVFVVLAAFSVGLVVTGSVWLVVRLTQRRMSNELGRLVRNFLDQDTDQALTVNAKIFGADNARLLQALQEQIVRLQGEIARYSKKPDLVEGESKEAVVVAERQRIARELHDSVSQQLFAAMMLLSTMRAVVDGQPELADSGLTKQLDTIERVINAAQSEMRALLLHLRPTSLAGKPLREGIIGLLKELQTKINIDIKWDIADVHLATTTEDHLFRIVQELLSNTLRHAEANQLEVYLNTVGSNVVLRMIDDGVGFDTSAAENAGSYGLNNIEERARSLGGTVKLISFPGQGTSVEVRVPVTVKEDSND</sequence>
<dbReference type="Pfam" id="PF02518">
    <property type="entry name" value="HATPase_c"/>
    <property type="match status" value="1"/>
</dbReference>
<dbReference type="Pfam" id="PF07730">
    <property type="entry name" value="HisKA_3"/>
    <property type="match status" value="1"/>
</dbReference>
<evidence type="ECO:0000256" key="3">
    <source>
        <dbReference type="ARBA" id="ARBA00022475"/>
    </source>
</evidence>
<keyword evidence="3 13" id="KW-1003">Cell membrane</keyword>
<dbReference type="PIRSF" id="PIRSF037431">
    <property type="entry name" value="STHK_LiaS"/>
    <property type="match status" value="1"/>
</dbReference>
<proteinExistence type="predicted"/>
<evidence type="ECO:0000256" key="2">
    <source>
        <dbReference type="ARBA" id="ARBA00004651"/>
    </source>
</evidence>
<evidence type="ECO:0000256" key="14">
    <source>
        <dbReference type="SAM" id="Phobius"/>
    </source>
</evidence>
<dbReference type="GO" id="GO:0046983">
    <property type="term" value="F:protein dimerization activity"/>
    <property type="evidence" value="ECO:0007669"/>
    <property type="project" value="InterPro"/>
</dbReference>
<feature type="transmembrane region" description="Helical" evidence="14">
    <location>
        <begin position="7"/>
        <end position="28"/>
    </location>
</feature>
<evidence type="ECO:0000259" key="15">
    <source>
        <dbReference type="PROSITE" id="PS50109"/>
    </source>
</evidence>
<organism evidence="16 17">
    <name type="scientific">Lacticaseibacillus pantheris DSM 15945 = JCM 12539 = NBRC 106106</name>
    <dbReference type="NCBI Taxonomy" id="1423783"/>
    <lineage>
        <taxon>Bacteria</taxon>
        <taxon>Bacillati</taxon>
        <taxon>Bacillota</taxon>
        <taxon>Bacilli</taxon>
        <taxon>Lactobacillales</taxon>
        <taxon>Lactobacillaceae</taxon>
        <taxon>Lacticaseibacillus</taxon>
    </lineage>
</organism>
<dbReference type="InterPro" id="IPR011712">
    <property type="entry name" value="Sig_transdc_His_kin_sub3_dim/P"/>
</dbReference>
<dbReference type="STRING" id="1423783.FC50_GL000503"/>
<gene>
    <name evidence="16" type="ORF">FC50_GL000503</name>
</gene>
<dbReference type="Proteomes" id="UP000051922">
    <property type="component" value="Unassembled WGS sequence"/>
</dbReference>
<dbReference type="Gene3D" id="3.30.565.10">
    <property type="entry name" value="Histidine kinase-like ATPase, C-terminal domain"/>
    <property type="match status" value="1"/>
</dbReference>
<evidence type="ECO:0000256" key="13">
    <source>
        <dbReference type="PIRNR" id="PIRNR037431"/>
    </source>
</evidence>
<keyword evidence="10 14" id="KW-1133">Transmembrane helix</keyword>
<dbReference type="EMBL" id="AZFJ01000037">
    <property type="protein sequence ID" value="KRL86855.1"/>
    <property type="molecule type" value="Genomic_DNA"/>
</dbReference>
<dbReference type="EC" id="2.7.13.3" evidence="13"/>
<evidence type="ECO:0000256" key="12">
    <source>
        <dbReference type="ARBA" id="ARBA00023136"/>
    </source>
</evidence>
<keyword evidence="4" id="KW-0597">Phosphoprotein</keyword>
<dbReference type="PATRIC" id="fig|1423783.4.peg.520"/>
<dbReference type="PANTHER" id="PTHR24421:SF37">
    <property type="entry name" value="SENSOR HISTIDINE KINASE NARS"/>
    <property type="match status" value="1"/>
</dbReference>
<keyword evidence="11 13" id="KW-0902">Two-component regulatory system</keyword>
<evidence type="ECO:0000256" key="9">
    <source>
        <dbReference type="ARBA" id="ARBA00022840"/>
    </source>
</evidence>
<dbReference type="InterPro" id="IPR003594">
    <property type="entry name" value="HATPase_dom"/>
</dbReference>
<evidence type="ECO:0000256" key="7">
    <source>
        <dbReference type="ARBA" id="ARBA00022741"/>
    </source>
</evidence>
<comment type="caution">
    <text evidence="16">The sequence shown here is derived from an EMBL/GenBank/DDBJ whole genome shotgun (WGS) entry which is preliminary data.</text>
</comment>
<evidence type="ECO:0000256" key="11">
    <source>
        <dbReference type="ARBA" id="ARBA00023012"/>
    </source>
</evidence>
<evidence type="ECO:0000256" key="8">
    <source>
        <dbReference type="ARBA" id="ARBA00022777"/>
    </source>
</evidence>
<keyword evidence="17" id="KW-1185">Reference proteome</keyword>
<evidence type="ECO:0000313" key="16">
    <source>
        <dbReference type="EMBL" id="KRL86855.1"/>
    </source>
</evidence>
<keyword evidence="12 13" id="KW-0472">Membrane</keyword>
<name>A0A0R1U0J1_9LACO</name>
<dbReference type="SUPFAM" id="SSF55874">
    <property type="entry name" value="ATPase domain of HSP90 chaperone/DNA topoisomerase II/histidine kinase"/>
    <property type="match status" value="1"/>
</dbReference>
<dbReference type="InterPro" id="IPR036890">
    <property type="entry name" value="HATPase_C_sf"/>
</dbReference>
<keyword evidence="8 13" id="KW-0418">Kinase</keyword>
<dbReference type="PROSITE" id="PS50109">
    <property type="entry name" value="HIS_KIN"/>
    <property type="match status" value="1"/>
</dbReference>
<evidence type="ECO:0000256" key="1">
    <source>
        <dbReference type="ARBA" id="ARBA00000085"/>
    </source>
</evidence>
<evidence type="ECO:0000256" key="6">
    <source>
        <dbReference type="ARBA" id="ARBA00022692"/>
    </source>
</evidence>
<reference evidence="16 17" key="1">
    <citation type="journal article" date="2015" name="Genome Announc.">
        <title>Expanding the biotechnology potential of lactobacilli through comparative genomics of 213 strains and associated genera.</title>
        <authorList>
            <person name="Sun Z."/>
            <person name="Harris H.M."/>
            <person name="McCann A."/>
            <person name="Guo C."/>
            <person name="Argimon S."/>
            <person name="Zhang W."/>
            <person name="Yang X."/>
            <person name="Jeffery I.B."/>
            <person name="Cooney J.C."/>
            <person name="Kagawa T.F."/>
            <person name="Liu W."/>
            <person name="Song Y."/>
            <person name="Salvetti E."/>
            <person name="Wrobel A."/>
            <person name="Rasinkangas P."/>
            <person name="Parkhill J."/>
            <person name="Rea M.C."/>
            <person name="O'Sullivan O."/>
            <person name="Ritari J."/>
            <person name="Douillard F.P."/>
            <person name="Paul Ross R."/>
            <person name="Yang R."/>
            <person name="Briner A.E."/>
            <person name="Felis G.E."/>
            <person name="de Vos W.M."/>
            <person name="Barrangou R."/>
            <person name="Klaenhammer T.R."/>
            <person name="Caufield P.W."/>
            <person name="Cui Y."/>
            <person name="Zhang H."/>
            <person name="O'Toole P.W."/>
        </authorList>
    </citation>
    <scope>NUCLEOTIDE SEQUENCE [LARGE SCALE GENOMIC DNA]</scope>
    <source>
        <strain evidence="16 17">DSM 15945</strain>
    </source>
</reference>
<feature type="transmembrane region" description="Helical" evidence="14">
    <location>
        <begin position="48"/>
        <end position="73"/>
    </location>
</feature>
<dbReference type="GO" id="GO:0005886">
    <property type="term" value="C:plasma membrane"/>
    <property type="evidence" value="ECO:0007669"/>
    <property type="project" value="UniProtKB-SubCell"/>
</dbReference>
<comment type="subcellular location">
    <subcellularLocation>
        <location evidence="2 13">Cell membrane</location>
        <topology evidence="2 13">Multi-pass membrane protein</topology>
    </subcellularLocation>
</comment>
<dbReference type="InterPro" id="IPR005467">
    <property type="entry name" value="His_kinase_dom"/>
</dbReference>
<keyword evidence="7 13" id="KW-0547">Nucleotide-binding</keyword>
<dbReference type="Gene3D" id="1.20.5.1930">
    <property type="match status" value="1"/>
</dbReference>
<dbReference type="GO" id="GO:0000155">
    <property type="term" value="F:phosphorelay sensor kinase activity"/>
    <property type="evidence" value="ECO:0007669"/>
    <property type="project" value="UniProtKB-UniRule"/>
</dbReference>
<dbReference type="CDD" id="cd16917">
    <property type="entry name" value="HATPase_UhpB-NarQ-NarX-like"/>
    <property type="match status" value="1"/>
</dbReference>
<accession>A0A0R1U0J1</accession>
<keyword evidence="5 13" id="KW-0808">Transferase</keyword>
<dbReference type="PANTHER" id="PTHR24421">
    <property type="entry name" value="NITRATE/NITRITE SENSOR PROTEIN NARX-RELATED"/>
    <property type="match status" value="1"/>
</dbReference>
<evidence type="ECO:0000256" key="5">
    <source>
        <dbReference type="ARBA" id="ARBA00022679"/>
    </source>
</evidence>
<keyword evidence="6 14" id="KW-0812">Transmembrane</keyword>